<feature type="domain" description="Phosphofurin acidic cluster sorting protein 1/2 N-terminal C2" evidence="5">
    <location>
        <begin position="18"/>
        <end position="176"/>
    </location>
</feature>
<dbReference type="PANTHER" id="PTHR13280:SF15">
    <property type="entry name" value="PHOSPHOFURIN ACIDIC CLUSTER SORTING PROTEIN 2"/>
    <property type="match status" value="1"/>
</dbReference>
<evidence type="ECO:0000259" key="4">
    <source>
        <dbReference type="Pfam" id="PF10254"/>
    </source>
</evidence>
<protein>
    <submittedName>
        <fullName evidence="6">Phosphofurin acidic cluster sorting protein 2</fullName>
    </submittedName>
</protein>
<feature type="region of interest" description="Disordered" evidence="3">
    <location>
        <begin position="288"/>
        <end position="465"/>
    </location>
</feature>
<feature type="region of interest" description="Disordered" evidence="3">
    <location>
        <begin position="179"/>
        <end position="211"/>
    </location>
</feature>
<comment type="similarity">
    <text evidence="1">Belongs to the PACS family.</text>
</comment>
<keyword evidence="7" id="KW-1185">Reference proteome</keyword>
<name>A0A8D2LG75_VARKO</name>
<keyword evidence="2" id="KW-0597">Phosphoprotein</keyword>
<feature type="region of interest" description="Disordered" evidence="3">
    <location>
        <begin position="696"/>
        <end position="727"/>
    </location>
</feature>
<feature type="compositionally biased region" description="Polar residues" evidence="3">
    <location>
        <begin position="441"/>
        <end position="451"/>
    </location>
</feature>
<dbReference type="Pfam" id="PF10254">
    <property type="entry name" value="Pacs-1"/>
    <property type="match status" value="1"/>
</dbReference>
<evidence type="ECO:0000313" key="6">
    <source>
        <dbReference type="Ensembl" id="ENSVKKP00000022098.1"/>
    </source>
</evidence>
<feature type="compositionally biased region" description="Basic and acidic residues" evidence="3">
    <location>
        <begin position="374"/>
        <end position="383"/>
    </location>
</feature>
<evidence type="ECO:0000313" key="7">
    <source>
        <dbReference type="Proteomes" id="UP000694545"/>
    </source>
</evidence>
<reference evidence="6" key="1">
    <citation type="submission" date="2025-08" db="UniProtKB">
        <authorList>
            <consortium name="Ensembl"/>
        </authorList>
    </citation>
    <scope>IDENTIFICATION</scope>
</reference>
<evidence type="ECO:0000259" key="5">
    <source>
        <dbReference type="Pfam" id="PF25332"/>
    </source>
</evidence>
<dbReference type="PANTHER" id="PTHR13280">
    <property type="entry name" value="PHOSPHOFURIN ACIDIC CLUSTER SORTING PROTEIN"/>
    <property type="match status" value="1"/>
</dbReference>
<proteinExistence type="inferred from homology"/>
<feature type="compositionally biased region" description="Low complexity" evidence="3">
    <location>
        <begin position="698"/>
        <end position="717"/>
    </location>
</feature>
<dbReference type="AlphaFoldDB" id="A0A8D2LG75"/>
<reference evidence="6" key="2">
    <citation type="submission" date="2025-09" db="UniProtKB">
        <authorList>
            <consortium name="Ensembl"/>
        </authorList>
    </citation>
    <scope>IDENTIFICATION</scope>
</reference>
<dbReference type="GO" id="GO:0072659">
    <property type="term" value="P:protein localization to plasma membrane"/>
    <property type="evidence" value="ECO:0007669"/>
    <property type="project" value="TreeGrafter"/>
</dbReference>
<accession>A0A8D2LG75</accession>
<dbReference type="InterPro" id="IPR057541">
    <property type="entry name" value="PACS1/2_N"/>
</dbReference>
<dbReference type="GO" id="GO:0044325">
    <property type="term" value="F:transmembrane transporter binding"/>
    <property type="evidence" value="ECO:0007669"/>
    <property type="project" value="TreeGrafter"/>
</dbReference>
<dbReference type="InterPro" id="IPR019381">
    <property type="entry name" value="PACS1/2_C"/>
</dbReference>
<dbReference type="Ensembl" id="ENSVKKT00000022648.1">
    <property type="protein sequence ID" value="ENSVKKP00000022098.1"/>
    <property type="gene ID" value="ENSVKKG00000014662.1"/>
</dbReference>
<sequence length="888" mass="99492">GAARGRPAGPGAASSPGPMNLFAAWEIDGSSPSCVPRLCSLTLKKLVVLKELDKDLISVVIAVKMQGSKRILRSHEILLHPSGRIETDLALTFSLQYPHFLKREGNKLQIMLQRRKRYKNRTILGYKTLAVGSIDMVEVMQHPTEGDQVLSLFSSIKEASAKIAEIWIFSLSSQPIDQEDSVMPMSPKTKAADNYSEEEYESFSSEQEASDDAVQGQRSLCAFVAAGGSACQRHLCLRSQQQNFKQKVVALLRRFKVSDEVLDSEQDPTDHIPEVEEDLDLLYDTLDIENPSDSGPDMEEDDSVLSTPKPKLRPYFEGLSHSSSQTEIGSLHSIRSQKEPPSPVSRACESPWLGNHEKEHPVVEGIPVELPSFKPREHPRAQQDDTPETEQPSALDSFMEKLPPSGRITKTESLIIPSSRSEGKQAGRRGRSTSLKERQPAKQQNERANSLDNERSPDTRQHLQIPRKTVYDQLNHILISDDRLPENIILVNTSDWQGQFLSDVLQKHALPIVCTYSSADIQAAFSTIVSRIQRYCNCNSQPPNPIKIALAGAQSYLSAVLRLFVQQLSHKTPDWLSYMRFLIIPLGCHPVAKYLGSVDYQYNNYFQDLSWKDLFNKLEAQNAAQESPDIVSRITQYMVGANCSHQLPIAEAMLTYKQKRYVALRERSSWWGNFVAQEHTNWLNRSFQGDSDDAAPCSASVLSSTPPSVSPVVKETSPTPPSSPSVTSSFLSLSLSFWHSLGMELMGLQVDYWIGAHPMDKKRDSEKKELSAAKNTLKCTFRSLQVSRLPPSGEAASTPTMSMTVVTKEKNKKVMFLPKKARDKEFDSKSQCIEGINRLICTAKHQQNMLRVLIDGVEWNDVKFFQLAAQWSSHVKHFPICIFGYSKS</sequence>
<evidence type="ECO:0000256" key="1">
    <source>
        <dbReference type="ARBA" id="ARBA00008590"/>
    </source>
</evidence>
<dbReference type="Pfam" id="PF25332">
    <property type="entry name" value="C2_PACS_N"/>
    <property type="match status" value="1"/>
</dbReference>
<feature type="domain" description="Phosphofurin acidic cluster sorting protein 1/2 C-terminal" evidence="4">
    <location>
        <begin position="470"/>
        <end position="886"/>
    </location>
</feature>
<feature type="compositionally biased region" description="Basic and acidic residues" evidence="3">
    <location>
        <begin position="452"/>
        <end position="461"/>
    </location>
</feature>
<dbReference type="Proteomes" id="UP000694545">
    <property type="component" value="Unplaced"/>
</dbReference>
<organism evidence="6 7">
    <name type="scientific">Varanus komodoensis</name>
    <name type="common">Komodo dragon</name>
    <dbReference type="NCBI Taxonomy" id="61221"/>
    <lineage>
        <taxon>Eukaryota</taxon>
        <taxon>Metazoa</taxon>
        <taxon>Chordata</taxon>
        <taxon>Craniata</taxon>
        <taxon>Vertebrata</taxon>
        <taxon>Euteleostomi</taxon>
        <taxon>Lepidosauria</taxon>
        <taxon>Squamata</taxon>
        <taxon>Bifurcata</taxon>
        <taxon>Unidentata</taxon>
        <taxon>Episquamata</taxon>
        <taxon>Toxicofera</taxon>
        <taxon>Anguimorpha</taxon>
        <taxon>Paleoanguimorpha</taxon>
        <taxon>Varanoidea</taxon>
        <taxon>Varanidae</taxon>
        <taxon>Varanus</taxon>
    </lineage>
</organism>
<evidence type="ECO:0000256" key="2">
    <source>
        <dbReference type="ARBA" id="ARBA00022553"/>
    </source>
</evidence>
<evidence type="ECO:0000256" key="3">
    <source>
        <dbReference type="SAM" id="MobiDB-lite"/>
    </source>
</evidence>